<reference evidence="2 5" key="2">
    <citation type="submission" date="2017-06" db="EMBL/GenBank/DDBJ databases">
        <title>Draft genome sequence of Fusobacterium nucleatum subsp. animalis KCOM 1280 (=ChDC F318).</title>
        <authorList>
            <person name="Kook J.-K."/>
            <person name="Park S.-N."/>
            <person name="Lim Y.K."/>
            <person name="Roh H."/>
        </authorList>
    </citation>
    <scope>NUCLEOTIDE SEQUENCE [LARGE SCALE GENOMIC DNA]</scope>
    <source>
        <strain evidence="2">KCOM 1280</strain>
        <strain evidence="5">KCOM 1280 ( ChDC F318)</strain>
    </source>
</reference>
<evidence type="ECO:0008006" key="7">
    <source>
        <dbReference type="Google" id="ProtNLM"/>
    </source>
</evidence>
<organism evidence="1">
    <name type="scientific">Fusobacterium animalis</name>
    <dbReference type="NCBI Taxonomy" id="76859"/>
    <lineage>
        <taxon>Bacteria</taxon>
        <taxon>Fusobacteriati</taxon>
        <taxon>Fusobacteriota</taxon>
        <taxon>Fusobacteriia</taxon>
        <taxon>Fusobacteriales</taxon>
        <taxon>Fusobacteriaceae</taxon>
        <taxon>Fusobacterium</taxon>
    </lineage>
</organism>
<dbReference type="PATRIC" id="fig|76859.3.peg.46"/>
<evidence type="ECO:0000313" key="1">
    <source>
        <dbReference type="EMBL" id="ALF16723.1"/>
    </source>
</evidence>
<dbReference type="OrthoDB" id="89522at2"/>
<dbReference type="InterPro" id="IPR038296">
    <property type="entry name" value="ParD_sf"/>
</dbReference>
<dbReference type="InterPro" id="IPR046257">
    <property type="entry name" value="DUF6290"/>
</dbReference>
<protein>
    <recommendedName>
        <fullName evidence="7">Toxin-antitoxin system, antitoxin component, ribbon-helix-helix domain protein</fullName>
    </recommendedName>
</protein>
<sequence>MLQCNIIFKEVIFMSTITIRLSEEQKKAIKGFSILKNKSISSVVLEAILNKIEDEEDYELALMAEKDSTRDFKELLKECDIDYDSL</sequence>
<accession>A0A0M3UUY0</accession>
<evidence type="ECO:0000313" key="4">
    <source>
        <dbReference type="Proteomes" id="UP000063147"/>
    </source>
</evidence>
<dbReference type="Proteomes" id="UP000230719">
    <property type="component" value="Unassembled WGS sequence"/>
</dbReference>
<reference evidence="1 4" key="1">
    <citation type="submission" date="2015-09" db="EMBL/GenBank/DDBJ databases">
        <authorList>
            <person name="Jackson K.R."/>
            <person name="Lunt B.L."/>
            <person name="Fisher J.N.B."/>
            <person name="Gardner A.V."/>
            <person name="Bailey M.E."/>
            <person name="Deus L.M."/>
            <person name="Earl A.S."/>
            <person name="Gibby P.D."/>
            <person name="Hartmann K.A."/>
            <person name="Liu J.E."/>
            <person name="Manci A.M."/>
            <person name="Nielsen D.A."/>
            <person name="Solomon M.B."/>
            <person name="Breakwell D.P."/>
            <person name="Burnett S.H."/>
            <person name="Grose J.H."/>
        </authorList>
    </citation>
    <scope>NUCLEOTIDE SEQUENCE [LARGE SCALE GENOMIC DNA]</scope>
    <source>
        <strain evidence="1 4">KCOM 1279</strain>
    </source>
</reference>
<dbReference type="EMBL" id="CP012713">
    <property type="protein sequence ID" value="ALF16723.1"/>
    <property type="molecule type" value="Genomic_DNA"/>
</dbReference>
<dbReference type="AlphaFoldDB" id="A0A0M3UUY0"/>
<dbReference type="Gene3D" id="6.10.180.10">
    <property type="entry name" value="Antitoxin ParD"/>
    <property type="match status" value="1"/>
</dbReference>
<evidence type="ECO:0000313" key="2">
    <source>
        <dbReference type="EMBL" id="PGH26112.1"/>
    </source>
</evidence>
<gene>
    <name evidence="3" type="ORF">CI114_09045</name>
    <name evidence="2" type="ORF">RN90_12685</name>
    <name evidence="1" type="ORF">RN98_00235</name>
</gene>
<dbReference type="Proteomes" id="UP000063147">
    <property type="component" value="Chromosome"/>
</dbReference>
<evidence type="ECO:0000313" key="3">
    <source>
        <dbReference type="EMBL" id="PIM89317.1"/>
    </source>
</evidence>
<evidence type="ECO:0000313" key="6">
    <source>
        <dbReference type="Proteomes" id="UP000230719"/>
    </source>
</evidence>
<dbReference type="EMBL" id="NPND01000030">
    <property type="protein sequence ID" value="PIM89317.1"/>
    <property type="molecule type" value="Genomic_DNA"/>
</dbReference>
<name>A0A0M3UUY0_9FUSO</name>
<proteinExistence type="predicted"/>
<dbReference type="Pfam" id="PF19807">
    <property type="entry name" value="DUF6290"/>
    <property type="match status" value="1"/>
</dbReference>
<dbReference type="Proteomes" id="UP000226179">
    <property type="component" value="Unassembled WGS sequence"/>
</dbReference>
<dbReference type="EMBL" id="NJGJ01000001">
    <property type="protein sequence ID" value="PGH26112.1"/>
    <property type="molecule type" value="Genomic_DNA"/>
</dbReference>
<reference evidence="3 6" key="3">
    <citation type="submission" date="2017-08" db="EMBL/GenBank/DDBJ databases">
        <title>Analysis of Fusobacterium persistence and antibiotic response in human colorectal.</title>
        <authorList>
            <person name="Bullman S."/>
        </authorList>
    </citation>
    <scope>NUCLEOTIDE SEQUENCE [LARGE SCALE GENOMIC DNA]</scope>
    <source>
        <strain evidence="3 6">P2_CP</strain>
    </source>
</reference>
<evidence type="ECO:0000313" key="5">
    <source>
        <dbReference type="Proteomes" id="UP000226179"/>
    </source>
</evidence>